<protein>
    <submittedName>
        <fullName evidence="2">Uncharacterized protein</fullName>
    </submittedName>
</protein>
<keyword evidence="1" id="KW-0472">Membrane</keyword>
<dbReference type="Proteomes" id="UP000276215">
    <property type="component" value="Unassembled WGS sequence"/>
</dbReference>
<keyword evidence="1" id="KW-0812">Transmembrane</keyword>
<gene>
    <name evidence="2" type="ORF">L873DRAFT_1809575</name>
</gene>
<sequence length="66" mass="7625">MAGWWVVGLAWPMVFALVDYCIVRCCGMKEGRNAVGMRMTVLVGMGMRGMFRRLWVKICLIFFLFV</sequence>
<name>A0A3N4JGX7_9PEZI</name>
<accession>A0A3N4JGX7</accession>
<evidence type="ECO:0000313" key="3">
    <source>
        <dbReference type="Proteomes" id="UP000276215"/>
    </source>
</evidence>
<reference evidence="2 3" key="1">
    <citation type="journal article" date="2018" name="Nat. Ecol. Evol.">
        <title>Pezizomycetes genomes reveal the molecular basis of ectomycorrhizal truffle lifestyle.</title>
        <authorList>
            <person name="Murat C."/>
            <person name="Payen T."/>
            <person name="Noel B."/>
            <person name="Kuo A."/>
            <person name="Morin E."/>
            <person name="Chen J."/>
            <person name="Kohler A."/>
            <person name="Krizsan K."/>
            <person name="Balestrini R."/>
            <person name="Da Silva C."/>
            <person name="Montanini B."/>
            <person name="Hainaut M."/>
            <person name="Levati E."/>
            <person name="Barry K.W."/>
            <person name="Belfiori B."/>
            <person name="Cichocki N."/>
            <person name="Clum A."/>
            <person name="Dockter R.B."/>
            <person name="Fauchery L."/>
            <person name="Guy J."/>
            <person name="Iotti M."/>
            <person name="Le Tacon F."/>
            <person name="Lindquist E.A."/>
            <person name="Lipzen A."/>
            <person name="Malagnac F."/>
            <person name="Mello A."/>
            <person name="Molinier V."/>
            <person name="Miyauchi S."/>
            <person name="Poulain J."/>
            <person name="Riccioni C."/>
            <person name="Rubini A."/>
            <person name="Sitrit Y."/>
            <person name="Splivallo R."/>
            <person name="Traeger S."/>
            <person name="Wang M."/>
            <person name="Zifcakova L."/>
            <person name="Wipf D."/>
            <person name="Zambonelli A."/>
            <person name="Paolocci F."/>
            <person name="Nowrousian M."/>
            <person name="Ottonello S."/>
            <person name="Baldrian P."/>
            <person name="Spatafora J.W."/>
            <person name="Henrissat B."/>
            <person name="Nagy L.G."/>
            <person name="Aury J.M."/>
            <person name="Wincker P."/>
            <person name="Grigoriev I.V."/>
            <person name="Bonfante P."/>
            <person name="Martin F.M."/>
        </authorList>
    </citation>
    <scope>NUCLEOTIDE SEQUENCE [LARGE SCALE GENOMIC DNA]</scope>
    <source>
        <strain evidence="2 3">120613-1</strain>
    </source>
</reference>
<evidence type="ECO:0000256" key="1">
    <source>
        <dbReference type="SAM" id="Phobius"/>
    </source>
</evidence>
<dbReference type="EMBL" id="ML120403">
    <property type="protein sequence ID" value="RPA97529.1"/>
    <property type="molecule type" value="Genomic_DNA"/>
</dbReference>
<evidence type="ECO:0000313" key="2">
    <source>
        <dbReference type="EMBL" id="RPA97529.1"/>
    </source>
</evidence>
<dbReference type="AlphaFoldDB" id="A0A3N4JGX7"/>
<keyword evidence="1" id="KW-1133">Transmembrane helix</keyword>
<feature type="transmembrane region" description="Helical" evidence="1">
    <location>
        <begin position="6"/>
        <end position="27"/>
    </location>
</feature>
<keyword evidence="3" id="KW-1185">Reference proteome</keyword>
<proteinExistence type="predicted"/>
<organism evidence="2 3">
    <name type="scientific">Choiromyces venosus 120613-1</name>
    <dbReference type="NCBI Taxonomy" id="1336337"/>
    <lineage>
        <taxon>Eukaryota</taxon>
        <taxon>Fungi</taxon>
        <taxon>Dikarya</taxon>
        <taxon>Ascomycota</taxon>
        <taxon>Pezizomycotina</taxon>
        <taxon>Pezizomycetes</taxon>
        <taxon>Pezizales</taxon>
        <taxon>Tuberaceae</taxon>
        <taxon>Choiromyces</taxon>
    </lineage>
</organism>